<evidence type="ECO:0000313" key="1">
    <source>
        <dbReference type="EMBL" id="CAB4183506.1"/>
    </source>
</evidence>
<dbReference type="EMBL" id="LR798402">
    <property type="protein sequence ID" value="CAB5229430.1"/>
    <property type="molecule type" value="Genomic_DNA"/>
</dbReference>
<proteinExistence type="predicted"/>
<gene>
    <name evidence="1" type="ORF">UFOVP1103_39</name>
    <name evidence="2" type="ORF">UFOVP1464_12</name>
    <name evidence="3" type="ORF">UFOVP1553_50</name>
</gene>
<name>A0A6J5SI43_9CAUD</name>
<accession>A0A6J5SI43</accession>
<evidence type="ECO:0000313" key="2">
    <source>
        <dbReference type="EMBL" id="CAB4214038.1"/>
    </source>
</evidence>
<reference evidence="2" key="1">
    <citation type="submission" date="2020-05" db="EMBL/GenBank/DDBJ databases">
        <authorList>
            <person name="Chiriac C."/>
            <person name="Salcher M."/>
            <person name="Ghai R."/>
            <person name="Kavagutti S V."/>
        </authorList>
    </citation>
    <scope>NUCLEOTIDE SEQUENCE</scope>
</reference>
<sequence>MLTDKLIHVKAMEHVYPDCDLITLADGRVLGISKEYVMLYDNMEDFYNCDPSDKPTIDLGVFP</sequence>
<protein>
    <submittedName>
        <fullName evidence="2">Uncharacterized protein</fullName>
    </submittedName>
</protein>
<organism evidence="2">
    <name type="scientific">uncultured Caudovirales phage</name>
    <dbReference type="NCBI Taxonomy" id="2100421"/>
    <lineage>
        <taxon>Viruses</taxon>
        <taxon>Duplodnaviria</taxon>
        <taxon>Heunggongvirae</taxon>
        <taxon>Uroviricota</taxon>
        <taxon>Caudoviricetes</taxon>
        <taxon>Peduoviridae</taxon>
        <taxon>Maltschvirus</taxon>
        <taxon>Maltschvirus maltsch</taxon>
    </lineage>
</organism>
<dbReference type="EMBL" id="LR797046">
    <property type="protein sequence ID" value="CAB4183506.1"/>
    <property type="molecule type" value="Genomic_DNA"/>
</dbReference>
<dbReference type="EMBL" id="LR797402">
    <property type="protein sequence ID" value="CAB4214038.1"/>
    <property type="molecule type" value="Genomic_DNA"/>
</dbReference>
<evidence type="ECO:0000313" key="3">
    <source>
        <dbReference type="EMBL" id="CAB5229430.1"/>
    </source>
</evidence>